<evidence type="ECO:0000259" key="5">
    <source>
        <dbReference type="Pfam" id="PF00174"/>
    </source>
</evidence>
<dbReference type="Gene3D" id="3.90.420.10">
    <property type="entry name" value="Oxidoreductase, molybdopterin-binding domain"/>
    <property type="match status" value="1"/>
</dbReference>
<dbReference type="PROSITE" id="PS51318">
    <property type="entry name" value="TAT"/>
    <property type="match status" value="1"/>
</dbReference>
<dbReference type="Proteomes" id="UP001329151">
    <property type="component" value="Chromosome"/>
</dbReference>
<gene>
    <name evidence="7" type="primary">soxC</name>
    <name evidence="7" type="ORF">RGQ30_14080</name>
</gene>
<feature type="domain" description="Moybdenum cofactor oxidoreductase dimerisation" evidence="6">
    <location>
        <begin position="327"/>
        <end position="438"/>
    </location>
</feature>
<dbReference type="InterPro" id="IPR014756">
    <property type="entry name" value="Ig_E-set"/>
</dbReference>
<dbReference type="InterPro" id="IPR036374">
    <property type="entry name" value="OxRdtase_Mopterin-bd_sf"/>
</dbReference>
<keyword evidence="8" id="KW-1185">Reference proteome</keyword>
<dbReference type="NCBIfam" id="TIGR04555">
    <property type="entry name" value="sulfite_DH_soxC"/>
    <property type="match status" value="1"/>
</dbReference>
<dbReference type="Gene3D" id="2.60.40.650">
    <property type="match status" value="1"/>
</dbReference>
<dbReference type="PANTHER" id="PTHR19372:SF7">
    <property type="entry name" value="SULFITE OXIDASE, MITOCHONDRIAL"/>
    <property type="match status" value="1"/>
</dbReference>
<name>A0AA86IYM0_9BURK</name>
<proteinExistence type="predicted"/>
<dbReference type="InterPro" id="IPR005066">
    <property type="entry name" value="MoCF_OxRdtse_dimer"/>
</dbReference>
<comment type="cofactor">
    <cofactor evidence="1">
        <name>Mo-molybdopterin</name>
        <dbReference type="ChEBI" id="CHEBI:71302"/>
    </cofactor>
</comment>
<dbReference type="RefSeq" id="WP_130556580.1">
    <property type="nucleotide sequence ID" value="NZ_AP028947.1"/>
</dbReference>
<dbReference type="SUPFAM" id="SSF81296">
    <property type="entry name" value="E set domains"/>
    <property type="match status" value="1"/>
</dbReference>
<dbReference type="InterPro" id="IPR000572">
    <property type="entry name" value="OxRdtase_Mopterin-bd_dom"/>
</dbReference>
<dbReference type="GO" id="GO:0043546">
    <property type="term" value="F:molybdopterin cofactor binding"/>
    <property type="evidence" value="ECO:0007669"/>
    <property type="project" value="TreeGrafter"/>
</dbReference>
<evidence type="ECO:0000313" key="7">
    <source>
        <dbReference type="EMBL" id="BET25907.1"/>
    </source>
</evidence>
<dbReference type="KEGG" id="lto:RGQ30_14080"/>
<evidence type="ECO:0000256" key="4">
    <source>
        <dbReference type="ARBA" id="ARBA00023002"/>
    </source>
</evidence>
<dbReference type="InterPro" id="IPR008335">
    <property type="entry name" value="Mopterin_OxRdtase_euk"/>
</dbReference>
<organism evidence="7 8">
    <name type="scientific">Limnobacter thiooxidans</name>
    <dbReference type="NCBI Taxonomy" id="131080"/>
    <lineage>
        <taxon>Bacteria</taxon>
        <taxon>Pseudomonadati</taxon>
        <taxon>Pseudomonadota</taxon>
        <taxon>Betaproteobacteria</taxon>
        <taxon>Burkholderiales</taxon>
        <taxon>Burkholderiaceae</taxon>
        <taxon>Limnobacter</taxon>
    </lineage>
</organism>
<keyword evidence="2" id="KW-0500">Molybdenum</keyword>
<dbReference type="FunFam" id="2.60.40.650:FF:000004">
    <property type="entry name" value="Sulfite oxidase, putative"/>
    <property type="match status" value="1"/>
</dbReference>
<dbReference type="SUPFAM" id="SSF56524">
    <property type="entry name" value="Oxidoreductase molybdopterin-binding domain"/>
    <property type="match status" value="1"/>
</dbReference>
<evidence type="ECO:0000313" key="8">
    <source>
        <dbReference type="Proteomes" id="UP001329151"/>
    </source>
</evidence>
<evidence type="ECO:0000259" key="6">
    <source>
        <dbReference type="Pfam" id="PF03404"/>
    </source>
</evidence>
<dbReference type="PRINTS" id="PR00407">
    <property type="entry name" value="EUMOPTERIN"/>
</dbReference>
<dbReference type="GO" id="GO:0006790">
    <property type="term" value="P:sulfur compound metabolic process"/>
    <property type="evidence" value="ECO:0007669"/>
    <property type="project" value="TreeGrafter"/>
</dbReference>
<dbReference type="Pfam" id="PF00174">
    <property type="entry name" value="Oxidored_molyb"/>
    <property type="match status" value="1"/>
</dbReference>
<sequence>MSFQIPSDTTLGRIQRAPENFVSRTDIAFVNRASETDRRSFFKKAFAAAAVGAVAASPALATAAKGDPAILNLPAHTKGLGQPVAAMPYGMPSQYEKNLQRRESPGLTRVGAASVSFCPLQGLFGVITPSGLHFERHHQGWWDIDPTQHRLMINGLVKREMVFTIDELMRMESVSRVHFIECGANSGMEWANVAVPTVQYTHGMLSCSEFTGVPLIKVLEYCGVDLKKGRYILAEGADGSSMTRTIPMEMVESGEVLLTYGQNGEMLRPENGYPLRLIVPGVQGVSSVKYLRRIEVGDKPYAAKDEAVHYVDLMPDGTHRQYTSIQECKSVITTPSGGQKLLTPGFYNITGLAWSGRGKITAVDVSTDGGKNWKSATVQGPVHDKSLTRFNLPWVWDGKGEVLLQSRAVDSTGYVQPSYRTLREKRDDKSIYHNNAIQSWRIDASGEVHNVHVG</sequence>
<dbReference type="InterPro" id="IPR006311">
    <property type="entry name" value="TAT_signal"/>
</dbReference>
<dbReference type="GO" id="GO:0008482">
    <property type="term" value="F:sulfite oxidase activity"/>
    <property type="evidence" value="ECO:0007669"/>
    <property type="project" value="TreeGrafter"/>
</dbReference>
<dbReference type="InterPro" id="IPR030835">
    <property type="entry name" value="Sulfite_DH_SoxC"/>
</dbReference>
<protein>
    <submittedName>
        <fullName evidence="7">Sulfite dehydrogenase</fullName>
    </submittedName>
</protein>
<evidence type="ECO:0000256" key="3">
    <source>
        <dbReference type="ARBA" id="ARBA00022723"/>
    </source>
</evidence>
<dbReference type="FunFam" id="3.90.420.10:FF:000006">
    <property type="entry name" value="Sulfur dehydrogenase subunit SoxC"/>
    <property type="match status" value="1"/>
</dbReference>
<keyword evidence="4" id="KW-0560">Oxidoreductase</keyword>
<dbReference type="PANTHER" id="PTHR19372">
    <property type="entry name" value="SULFITE REDUCTASE"/>
    <property type="match status" value="1"/>
</dbReference>
<feature type="domain" description="Oxidoreductase molybdopterin-binding" evidence="5">
    <location>
        <begin position="143"/>
        <end position="301"/>
    </location>
</feature>
<accession>A0AA86IYM0</accession>
<evidence type="ECO:0000256" key="2">
    <source>
        <dbReference type="ARBA" id="ARBA00022505"/>
    </source>
</evidence>
<dbReference type="GO" id="GO:0030151">
    <property type="term" value="F:molybdenum ion binding"/>
    <property type="evidence" value="ECO:0007669"/>
    <property type="project" value="InterPro"/>
</dbReference>
<reference evidence="7 8" key="1">
    <citation type="submission" date="2023-10" db="EMBL/GenBank/DDBJ databases">
        <title>Complete Genome Sequence of Limnobacter thiooxidans CS-K2T, Isolated from freshwater lake sediments in Bavaria, Germany.</title>
        <authorList>
            <person name="Naruki M."/>
            <person name="Watanabe A."/>
            <person name="Warashina T."/>
            <person name="Morita T."/>
            <person name="Arakawa K."/>
        </authorList>
    </citation>
    <scope>NUCLEOTIDE SEQUENCE [LARGE SCALE GENOMIC DNA]</scope>
    <source>
        <strain evidence="7 8">CS-K2</strain>
    </source>
</reference>
<dbReference type="Pfam" id="PF03404">
    <property type="entry name" value="Mo-co_dimer"/>
    <property type="match status" value="1"/>
</dbReference>
<dbReference type="AlphaFoldDB" id="A0AA86IYM0"/>
<dbReference type="GO" id="GO:0020037">
    <property type="term" value="F:heme binding"/>
    <property type="evidence" value="ECO:0007669"/>
    <property type="project" value="TreeGrafter"/>
</dbReference>
<evidence type="ECO:0000256" key="1">
    <source>
        <dbReference type="ARBA" id="ARBA00001924"/>
    </source>
</evidence>
<keyword evidence="3" id="KW-0479">Metal-binding</keyword>
<dbReference type="EMBL" id="AP028947">
    <property type="protein sequence ID" value="BET25907.1"/>
    <property type="molecule type" value="Genomic_DNA"/>
</dbReference>